<evidence type="ECO:0000313" key="1">
    <source>
        <dbReference type="EMBL" id="EFO19910.1"/>
    </source>
</evidence>
<dbReference type="InParanoid" id="A0A1S0TV48"/>
<dbReference type="EMBL" id="JH712168">
    <property type="protein sequence ID" value="EFO19910.1"/>
    <property type="molecule type" value="Genomic_DNA"/>
</dbReference>
<name>A0A1S0TV48_LOALO</name>
<protein>
    <submittedName>
        <fullName evidence="1">Uncharacterized protein</fullName>
    </submittedName>
</protein>
<sequence>MSKFLNFADGIAGDNFSTIRNLGYTIIQHLLYCEVHVNHYLGKKDALEWVFINTDKNTLNRSKFMISMILLLEILRARIKIKALDMLYSANHPKQNVSFTYRKLENDTNYYRSGKYDTRNPNVILEVRTCDNMLHLTGTIVNIVPFEKQT</sequence>
<dbReference type="KEGG" id="loa:LOAG_08581"/>
<dbReference type="CTD" id="9946010"/>
<accession>A0A1S0TV48</accession>
<proteinExistence type="predicted"/>
<dbReference type="GeneID" id="9946010"/>
<organism evidence="1">
    <name type="scientific">Loa loa</name>
    <name type="common">Eye worm</name>
    <name type="synonym">Filaria loa</name>
    <dbReference type="NCBI Taxonomy" id="7209"/>
    <lineage>
        <taxon>Eukaryota</taxon>
        <taxon>Metazoa</taxon>
        <taxon>Ecdysozoa</taxon>
        <taxon>Nematoda</taxon>
        <taxon>Chromadorea</taxon>
        <taxon>Rhabditida</taxon>
        <taxon>Spirurina</taxon>
        <taxon>Spiruromorpha</taxon>
        <taxon>Filarioidea</taxon>
        <taxon>Onchocercidae</taxon>
        <taxon>Loa</taxon>
    </lineage>
</organism>
<reference evidence="1" key="1">
    <citation type="submission" date="2012-04" db="EMBL/GenBank/DDBJ databases">
        <title>The Genome Sequence of Loa loa.</title>
        <authorList>
            <consortium name="The Broad Institute Genome Sequencing Platform"/>
            <consortium name="Broad Institute Genome Sequencing Center for Infectious Disease"/>
            <person name="Nutman T.B."/>
            <person name="Fink D.L."/>
            <person name="Russ C."/>
            <person name="Young S."/>
            <person name="Zeng Q."/>
            <person name="Gargeya S."/>
            <person name="Alvarado L."/>
            <person name="Berlin A."/>
            <person name="Chapman S.B."/>
            <person name="Chen Z."/>
            <person name="Freedman E."/>
            <person name="Gellesch M."/>
            <person name="Goldberg J."/>
            <person name="Griggs A."/>
            <person name="Gujja S."/>
            <person name="Heilman E.R."/>
            <person name="Heiman D."/>
            <person name="Howarth C."/>
            <person name="Mehta T."/>
            <person name="Neiman D."/>
            <person name="Pearson M."/>
            <person name="Roberts A."/>
            <person name="Saif S."/>
            <person name="Shea T."/>
            <person name="Shenoy N."/>
            <person name="Sisk P."/>
            <person name="Stolte C."/>
            <person name="Sykes S."/>
            <person name="White J."/>
            <person name="Yandava C."/>
            <person name="Haas B."/>
            <person name="Henn M.R."/>
            <person name="Nusbaum C."/>
            <person name="Birren B."/>
        </authorList>
    </citation>
    <scope>NUCLEOTIDE SEQUENCE [LARGE SCALE GENOMIC DNA]</scope>
</reference>
<dbReference type="AlphaFoldDB" id="A0A1S0TV48"/>
<gene>
    <name evidence="1" type="ORF">LOAG_08581</name>
</gene>
<dbReference type="RefSeq" id="XP_003144159.1">
    <property type="nucleotide sequence ID" value="XM_003144111.1"/>
</dbReference>